<dbReference type="HOGENOM" id="CLU_1844163_0_0_0"/>
<keyword evidence="3" id="KW-1185">Reference proteome</keyword>
<protein>
    <submittedName>
        <fullName evidence="2">Uncharacterized protein</fullName>
    </submittedName>
</protein>
<feature type="transmembrane region" description="Helical" evidence="1">
    <location>
        <begin position="12"/>
        <end position="30"/>
    </location>
</feature>
<reference evidence="2 3" key="1">
    <citation type="journal article" date="2009" name="Biosci. Biotechnol. Biochem.">
        <title>WeGAS: a web-based microbial genome annotation system.</title>
        <authorList>
            <person name="Lee D."/>
            <person name="Seo H."/>
            <person name="Park C."/>
            <person name="Park K."/>
        </authorList>
    </citation>
    <scope>NUCLEOTIDE SEQUENCE [LARGE SCALE GENOMIC DNA]</scope>
    <source>
        <strain evidence="3">ATCC 49049 / DSM 4359 / NBRC 107923 / NS-E</strain>
    </source>
</reference>
<accession>B9KAN2</accession>
<evidence type="ECO:0000313" key="2">
    <source>
        <dbReference type="EMBL" id="ACM24015.1"/>
    </source>
</evidence>
<keyword evidence="1" id="KW-1133">Transmembrane helix</keyword>
<dbReference type="KEGG" id="tna:CTN_1839"/>
<sequence>MMSVKLDESMKKFSFVVPITVFFVNVLGFWNEIVVVYNSLRVPLKVAELFLCFMIYSLVVSGVYKMTTGRSPDEMMVSFSPYIFLPLLSVFFDPRKAVLILFLVSVFFFHRMDKKTIFVVLIRVSALFFFIWKISSWMR</sequence>
<evidence type="ECO:0000313" key="3">
    <source>
        <dbReference type="Proteomes" id="UP000000445"/>
    </source>
</evidence>
<feature type="transmembrane region" description="Helical" evidence="1">
    <location>
        <begin position="42"/>
        <end position="64"/>
    </location>
</feature>
<feature type="transmembrane region" description="Helical" evidence="1">
    <location>
        <begin position="84"/>
        <end position="109"/>
    </location>
</feature>
<dbReference type="Proteomes" id="UP000000445">
    <property type="component" value="Chromosome"/>
</dbReference>
<organism evidence="2 3">
    <name type="scientific">Thermotoga neapolitana (strain ATCC 49049 / DSM 4359 / NBRC 107923 / NS-E)</name>
    <dbReference type="NCBI Taxonomy" id="309803"/>
    <lineage>
        <taxon>Bacteria</taxon>
        <taxon>Thermotogati</taxon>
        <taxon>Thermotogota</taxon>
        <taxon>Thermotogae</taxon>
        <taxon>Thermotogales</taxon>
        <taxon>Thermotogaceae</taxon>
        <taxon>Thermotoga</taxon>
    </lineage>
</organism>
<gene>
    <name evidence="2" type="ordered locus">CTN_1839</name>
</gene>
<dbReference type="EMBL" id="CP000916">
    <property type="protein sequence ID" value="ACM24015.1"/>
    <property type="molecule type" value="Genomic_DNA"/>
</dbReference>
<keyword evidence="1" id="KW-0812">Transmembrane</keyword>
<keyword evidence="1" id="KW-0472">Membrane</keyword>
<feature type="transmembrane region" description="Helical" evidence="1">
    <location>
        <begin position="116"/>
        <end position="135"/>
    </location>
</feature>
<proteinExistence type="predicted"/>
<name>B9KAN2_THENN</name>
<evidence type="ECO:0000256" key="1">
    <source>
        <dbReference type="SAM" id="Phobius"/>
    </source>
</evidence>
<dbReference type="AlphaFoldDB" id="B9KAN2"/>
<dbReference type="STRING" id="309803.CTN_1839"/>